<dbReference type="RefSeq" id="WP_090678273.1">
    <property type="nucleotide sequence ID" value="NZ_FORU01000003.1"/>
</dbReference>
<reference evidence="4" key="1">
    <citation type="submission" date="2016-10" db="EMBL/GenBank/DDBJ databases">
        <authorList>
            <person name="Varghese N."/>
            <person name="Submissions S."/>
        </authorList>
    </citation>
    <scope>NUCLEOTIDE SEQUENCE [LARGE SCALE GENOMIC DNA]</scope>
    <source>
        <strain evidence="4">DSM 26542</strain>
    </source>
</reference>
<dbReference type="EMBL" id="FORU01000003">
    <property type="protein sequence ID" value="SFJ12349.1"/>
    <property type="molecule type" value="Genomic_DNA"/>
</dbReference>
<name>A0A1I3NT22_9FLAO</name>
<accession>A0A1I3NT22</accession>
<dbReference type="Pfam" id="PF19573">
    <property type="entry name" value="DUF6089"/>
    <property type="match status" value="1"/>
</dbReference>
<evidence type="ECO:0000313" key="3">
    <source>
        <dbReference type="EMBL" id="SFJ12349.1"/>
    </source>
</evidence>
<feature type="domain" description="DUF6089" evidence="2">
    <location>
        <begin position="2"/>
        <end position="228"/>
    </location>
</feature>
<dbReference type="Proteomes" id="UP000243887">
    <property type="component" value="Unassembled WGS sequence"/>
</dbReference>
<proteinExistence type="predicted"/>
<dbReference type="OrthoDB" id="654178at2"/>
<keyword evidence="4" id="KW-1185">Reference proteome</keyword>
<evidence type="ECO:0000256" key="1">
    <source>
        <dbReference type="SAM" id="SignalP"/>
    </source>
</evidence>
<feature type="signal peptide" evidence="1">
    <location>
        <begin position="1"/>
        <end position="19"/>
    </location>
</feature>
<organism evidence="3 4">
    <name type="scientific">Myroides guanonis</name>
    <dbReference type="NCBI Taxonomy" id="1150112"/>
    <lineage>
        <taxon>Bacteria</taxon>
        <taxon>Pseudomonadati</taxon>
        <taxon>Bacteroidota</taxon>
        <taxon>Flavobacteriia</taxon>
        <taxon>Flavobacteriales</taxon>
        <taxon>Flavobacteriaceae</taxon>
        <taxon>Myroides</taxon>
    </lineage>
</organism>
<dbReference type="InterPro" id="IPR045743">
    <property type="entry name" value="DUF6089"/>
</dbReference>
<evidence type="ECO:0000259" key="2">
    <source>
        <dbReference type="Pfam" id="PF19573"/>
    </source>
</evidence>
<dbReference type="InterPro" id="IPR011250">
    <property type="entry name" value="OMP/PagP_B-barrel"/>
</dbReference>
<dbReference type="SUPFAM" id="SSF56925">
    <property type="entry name" value="OMPA-like"/>
    <property type="match status" value="1"/>
</dbReference>
<gene>
    <name evidence="3" type="ORF">SAMN04487893_103195</name>
</gene>
<keyword evidence="1" id="KW-0732">Signal</keyword>
<dbReference type="STRING" id="1150112.SAMN04487893_103195"/>
<dbReference type="AlphaFoldDB" id="A0A1I3NT22"/>
<dbReference type="Gene3D" id="2.40.160.20">
    <property type="match status" value="1"/>
</dbReference>
<feature type="chain" id="PRO_5017455742" description="DUF6089 domain-containing protein" evidence="1">
    <location>
        <begin position="20"/>
        <end position="229"/>
    </location>
</feature>
<sequence length="229" mass="25892">MKKTILTLIATLSIGLAKAQIHEIGIGLGGSSYVGDIGSTNYISPKDLGYNFTYRWNKSPRHSYKVSFTQLKISGDDAKSGMGSRRTRDYSFTNNIKELSLGLEFNYFEFDLHQPDFALTPFLYVGISGLQFNELYFKNNKLIEDKENKKYGLAIPFSAGVKARIAQRFIISAELGARYTFTDNLDGSKPNFDDSEKYSFGNKQSNDWYFYSGITLTYTFGKNPCYCTP</sequence>
<evidence type="ECO:0000313" key="4">
    <source>
        <dbReference type="Proteomes" id="UP000243887"/>
    </source>
</evidence>
<protein>
    <recommendedName>
        <fullName evidence="2">DUF6089 domain-containing protein</fullName>
    </recommendedName>
</protein>